<accession>A0A9X7MWI6</accession>
<dbReference type="KEGG" id="pden:F1C79_04170"/>
<dbReference type="AlphaFoldDB" id="A0A9X7MWI6"/>
<sequence>MHKYSWRQTDCLLLDDDERWPAAPFILRPSEHSHLSACPAFFSELSQDLASTIPLPGPRLTNIQGRITHLFLDKRKSPSGLTDNWRTDEKLGRIVHPPNTSIDRRKKEGR</sequence>
<evidence type="ECO:0000256" key="1">
    <source>
        <dbReference type="SAM" id="MobiDB-lite"/>
    </source>
</evidence>
<gene>
    <name evidence="2" type="ORF">F1C79_04170</name>
</gene>
<dbReference type="Proteomes" id="UP000326659">
    <property type="component" value="Chromosome"/>
</dbReference>
<dbReference type="EMBL" id="CP043626">
    <property type="protein sequence ID" value="QEY70902.1"/>
    <property type="molecule type" value="Genomic_DNA"/>
</dbReference>
<keyword evidence="3" id="KW-1185">Reference proteome</keyword>
<evidence type="ECO:0000313" key="2">
    <source>
        <dbReference type="EMBL" id="QEY70902.1"/>
    </source>
</evidence>
<evidence type="ECO:0000313" key="3">
    <source>
        <dbReference type="Proteomes" id="UP000326659"/>
    </source>
</evidence>
<protein>
    <submittedName>
        <fullName evidence="2">Uncharacterized protein</fullName>
    </submittedName>
</protein>
<feature type="region of interest" description="Disordered" evidence="1">
    <location>
        <begin position="88"/>
        <end position="110"/>
    </location>
</feature>
<name>A0A9X7MWI6_PSEDE</name>
<reference evidence="2 3" key="1">
    <citation type="submission" date="2019-09" db="EMBL/GenBank/DDBJ databases">
        <title>Prosopis cineraria nodule microbiome.</title>
        <authorList>
            <person name="Chaluvadi S.R."/>
            <person name="Ali R."/>
            <person name="Wang X."/>
        </authorList>
    </citation>
    <scope>NUCLEOTIDE SEQUENCE [LARGE SCALE GENOMIC DNA]</scope>
    <source>
        <strain evidence="2 3">BG1</strain>
    </source>
</reference>
<proteinExistence type="predicted"/>
<organism evidence="2 3">
    <name type="scientific">Pseudomonas denitrificans</name>
    <dbReference type="NCBI Taxonomy" id="43306"/>
    <lineage>
        <taxon>Bacteria</taxon>
        <taxon>Pseudomonadati</taxon>
        <taxon>Pseudomonadota</taxon>
        <taxon>Gammaproteobacteria</taxon>
        <taxon>Pseudomonadales</taxon>
        <taxon>Pseudomonadaceae</taxon>
        <taxon>Halopseudomonas</taxon>
    </lineage>
</organism>